<dbReference type="EMBL" id="WOEZ01000037">
    <property type="protein sequence ID" value="NPT54388.1"/>
    <property type="molecule type" value="Genomic_DNA"/>
</dbReference>
<evidence type="ECO:0000313" key="4">
    <source>
        <dbReference type="Proteomes" id="UP000655523"/>
    </source>
</evidence>
<dbReference type="PRINTS" id="PR00359">
    <property type="entry name" value="BP450"/>
</dbReference>
<dbReference type="PANTHER" id="PTHR46696">
    <property type="entry name" value="P450, PUTATIVE (EUROFUNG)-RELATED"/>
    <property type="match status" value="1"/>
</dbReference>
<keyword evidence="2" id="KW-0408">Iron</keyword>
<evidence type="ECO:0000256" key="2">
    <source>
        <dbReference type="RuleBase" id="RU000461"/>
    </source>
</evidence>
<dbReference type="PANTHER" id="PTHR46696:SF1">
    <property type="entry name" value="CYTOCHROME P450 YJIB-RELATED"/>
    <property type="match status" value="1"/>
</dbReference>
<dbReference type="PROSITE" id="PS00086">
    <property type="entry name" value="CYTOCHROME_P450"/>
    <property type="match status" value="1"/>
</dbReference>
<keyword evidence="2" id="KW-0479">Metal-binding</keyword>
<dbReference type="InterPro" id="IPR036396">
    <property type="entry name" value="Cyt_P450_sf"/>
</dbReference>
<sequence>MRNAPKGSERRRELIGLQQLFARAMLFVDKPSHPRLRRAMQIGFRPDAIEALKPYVSVTIEELLSDIERGDCREPFDFIAGFARLLPARVIAKLLGLSHVDQSEFLTWSADLATFIGAGFPDEDQTQRALRSIVEMGRYFESVIRDRRYSEGEGLLGVLVNAQQSGQIKEGPELLAQCAMLLFAGHETTRHLLGTAVYWLLRHRRTWEALKSDHSLLKSAARELLRWDSPVQYTGRRANCDFSLYGMQIRRGDLVLPLIGAANRDPERYEDPDELRLDRQVGMPLSFGSGPHVCIGATLTLMEVEATIAALLRRWPDLQIAEEQDDWIASPLYRGFVSLPLWPKGIVQRPVARAAGCVSDSDLDCGLVY</sequence>
<dbReference type="Gene3D" id="1.10.630.10">
    <property type="entry name" value="Cytochrome P450"/>
    <property type="match status" value="1"/>
</dbReference>
<keyword evidence="4" id="KW-1185">Reference proteome</keyword>
<evidence type="ECO:0000313" key="3">
    <source>
        <dbReference type="EMBL" id="NPT54388.1"/>
    </source>
</evidence>
<comment type="caution">
    <text evidence="3">The sequence shown here is derived from an EMBL/GenBank/DDBJ whole genome shotgun (WGS) entry which is preliminary data.</text>
</comment>
<dbReference type="Pfam" id="PF00067">
    <property type="entry name" value="p450"/>
    <property type="match status" value="1"/>
</dbReference>
<reference evidence="3 4" key="1">
    <citation type="submission" date="2019-11" db="EMBL/GenBank/DDBJ databases">
        <title>Metabolism of dissolved organic matter in forest soils.</title>
        <authorList>
            <person name="Cyle K.T."/>
            <person name="Wilhelm R.C."/>
            <person name="Martinez C.E."/>
        </authorList>
    </citation>
    <scope>NUCLEOTIDE SEQUENCE [LARGE SCALE GENOMIC DNA]</scope>
    <source>
        <strain evidence="3 4">5N</strain>
    </source>
</reference>
<dbReference type="InterPro" id="IPR002397">
    <property type="entry name" value="Cyt_P450_B"/>
</dbReference>
<keyword evidence="2" id="KW-0503">Monooxygenase</keyword>
<protein>
    <submittedName>
        <fullName evidence="3">Cytochrome P450</fullName>
    </submittedName>
</protein>
<keyword evidence="2" id="KW-0560">Oxidoreductase</keyword>
<dbReference type="AlphaFoldDB" id="A0A972SFZ8"/>
<accession>A0A972SFZ8</accession>
<dbReference type="InterPro" id="IPR001128">
    <property type="entry name" value="Cyt_P450"/>
</dbReference>
<keyword evidence="2" id="KW-0349">Heme</keyword>
<dbReference type="Proteomes" id="UP000655523">
    <property type="component" value="Unassembled WGS sequence"/>
</dbReference>
<dbReference type="InterPro" id="IPR017972">
    <property type="entry name" value="Cyt_P450_CS"/>
</dbReference>
<gene>
    <name evidence="3" type="ORF">GNZ13_07130</name>
</gene>
<dbReference type="GO" id="GO:0004497">
    <property type="term" value="F:monooxygenase activity"/>
    <property type="evidence" value="ECO:0007669"/>
    <property type="project" value="UniProtKB-KW"/>
</dbReference>
<dbReference type="GO" id="GO:0005506">
    <property type="term" value="F:iron ion binding"/>
    <property type="evidence" value="ECO:0007669"/>
    <property type="project" value="InterPro"/>
</dbReference>
<comment type="similarity">
    <text evidence="1 2">Belongs to the cytochrome P450 family.</text>
</comment>
<dbReference type="SUPFAM" id="SSF48264">
    <property type="entry name" value="Cytochrome P450"/>
    <property type="match status" value="1"/>
</dbReference>
<dbReference type="GO" id="GO:0016705">
    <property type="term" value="F:oxidoreductase activity, acting on paired donors, with incorporation or reduction of molecular oxygen"/>
    <property type="evidence" value="ECO:0007669"/>
    <property type="project" value="InterPro"/>
</dbReference>
<dbReference type="GO" id="GO:0020037">
    <property type="term" value="F:heme binding"/>
    <property type="evidence" value="ECO:0007669"/>
    <property type="project" value="InterPro"/>
</dbReference>
<evidence type="ECO:0000256" key="1">
    <source>
        <dbReference type="ARBA" id="ARBA00010617"/>
    </source>
</evidence>
<name>A0A972SFZ8_9BURK</name>
<dbReference type="CDD" id="cd20625">
    <property type="entry name" value="CYP164-like"/>
    <property type="match status" value="1"/>
</dbReference>
<proteinExistence type="inferred from homology"/>
<organism evidence="3 4">
    <name type="scientific">Paraburkholderia elongata</name>
    <dbReference type="NCBI Taxonomy" id="2675747"/>
    <lineage>
        <taxon>Bacteria</taxon>
        <taxon>Pseudomonadati</taxon>
        <taxon>Pseudomonadota</taxon>
        <taxon>Betaproteobacteria</taxon>
        <taxon>Burkholderiales</taxon>
        <taxon>Burkholderiaceae</taxon>
        <taxon>Paraburkholderia</taxon>
    </lineage>
</organism>